<gene>
    <name evidence="1" type="ORF">EDS130_LOCUS28954</name>
</gene>
<organism evidence="1 2">
    <name type="scientific">Adineta ricciae</name>
    <name type="common">Rotifer</name>
    <dbReference type="NCBI Taxonomy" id="249248"/>
    <lineage>
        <taxon>Eukaryota</taxon>
        <taxon>Metazoa</taxon>
        <taxon>Spiralia</taxon>
        <taxon>Gnathifera</taxon>
        <taxon>Rotifera</taxon>
        <taxon>Eurotatoria</taxon>
        <taxon>Bdelloidea</taxon>
        <taxon>Adinetida</taxon>
        <taxon>Adinetidae</taxon>
        <taxon>Adineta</taxon>
    </lineage>
</organism>
<evidence type="ECO:0000313" key="1">
    <source>
        <dbReference type="EMBL" id="CAF1269541.1"/>
    </source>
</evidence>
<sequence length="145" mass="17048">MRSPLSMNEKYDLLITDVAHNEFESIPDALNKTTLAIQRTNRDFHGAMKFYQNMTDSTWRYFVSSYEILTYDIEIHWNWYLPSVIVDNDDMTSPTIDDNGTAYMSKAFQLTYMPSCHYTLTLVLNERIWVIFNVGIFQATVFTKE</sequence>
<protein>
    <submittedName>
        <fullName evidence="1">Uncharacterized protein</fullName>
    </submittedName>
</protein>
<proteinExistence type="predicted"/>
<name>A0A815BGX7_ADIRI</name>
<accession>A0A815BGX7</accession>
<evidence type="ECO:0000313" key="2">
    <source>
        <dbReference type="Proteomes" id="UP000663852"/>
    </source>
</evidence>
<dbReference type="Proteomes" id="UP000663852">
    <property type="component" value="Unassembled WGS sequence"/>
</dbReference>
<reference evidence="1" key="1">
    <citation type="submission" date="2021-02" db="EMBL/GenBank/DDBJ databases">
        <authorList>
            <person name="Nowell W R."/>
        </authorList>
    </citation>
    <scope>NUCLEOTIDE SEQUENCE</scope>
</reference>
<comment type="caution">
    <text evidence="1">The sequence shown here is derived from an EMBL/GenBank/DDBJ whole genome shotgun (WGS) entry which is preliminary data.</text>
</comment>
<dbReference type="EMBL" id="CAJNOJ010000192">
    <property type="protein sequence ID" value="CAF1269541.1"/>
    <property type="molecule type" value="Genomic_DNA"/>
</dbReference>
<dbReference type="AlphaFoldDB" id="A0A815BGX7"/>